<organism evidence="1 2">
    <name type="scientific">Mycena albidolilacea</name>
    <dbReference type="NCBI Taxonomy" id="1033008"/>
    <lineage>
        <taxon>Eukaryota</taxon>
        <taxon>Fungi</taxon>
        <taxon>Dikarya</taxon>
        <taxon>Basidiomycota</taxon>
        <taxon>Agaricomycotina</taxon>
        <taxon>Agaricomycetes</taxon>
        <taxon>Agaricomycetidae</taxon>
        <taxon>Agaricales</taxon>
        <taxon>Marasmiineae</taxon>
        <taxon>Mycenaceae</taxon>
        <taxon>Mycena</taxon>
    </lineage>
</organism>
<dbReference type="EMBL" id="JARIHO010000064">
    <property type="protein sequence ID" value="KAJ7314959.1"/>
    <property type="molecule type" value="Genomic_DNA"/>
</dbReference>
<proteinExistence type="predicted"/>
<protein>
    <submittedName>
        <fullName evidence="1">Uncharacterized protein</fullName>
    </submittedName>
</protein>
<reference evidence="1" key="1">
    <citation type="submission" date="2023-03" db="EMBL/GenBank/DDBJ databases">
        <title>Massive genome expansion in bonnet fungi (Mycena s.s.) driven by repeated elements and novel gene families across ecological guilds.</title>
        <authorList>
            <consortium name="Lawrence Berkeley National Laboratory"/>
            <person name="Harder C.B."/>
            <person name="Miyauchi S."/>
            <person name="Viragh M."/>
            <person name="Kuo A."/>
            <person name="Thoen E."/>
            <person name="Andreopoulos B."/>
            <person name="Lu D."/>
            <person name="Skrede I."/>
            <person name="Drula E."/>
            <person name="Henrissat B."/>
            <person name="Morin E."/>
            <person name="Kohler A."/>
            <person name="Barry K."/>
            <person name="LaButti K."/>
            <person name="Morin E."/>
            <person name="Salamov A."/>
            <person name="Lipzen A."/>
            <person name="Mereny Z."/>
            <person name="Hegedus B."/>
            <person name="Baldrian P."/>
            <person name="Stursova M."/>
            <person name="Weitz H."/>
            <person name="Taylor A."/>
            <person name="Grigoriev I.V."/>
            <person name="Nagy L.G."/>
            <person name="Martin F."/>
            <person name="Kauserud H."/>
        </authorList>
    </citation>
    <scope>NUCLEOTIDE SEQUENCE</scope>
    <source>
        <strain evidence="1">CBHHK002</strain>
    </source>
</reference>
<name>A0AAD7EE41_9AGAR</name>
<dbReference type="AlphaFoldDB" id="A0AAD7EE41"/>
<dbReference type="Proteomes" id="UP001218218">
    <property type="component" value="Unassembled WGS sequence"/>
</dbReference>
<evidence type="ECO:0000313" key="1">
    <source>
        <dbReference type="EMBL" id="KAJ7314959.1"/>
    </source>
</evidence>
<evidence type="ECO:0000313" key="2">
    <source>
        <dbReference type="Proteomes" id="UP001218218"/>
    </source>
</evidence>
<comment type="caution">
    <text evidence="1">The sequence shown here is derived from an EMBL/GenBank/DDBJ whole genome shotgun (WGS) entry which is preliminary data.</text>
</comment>
<keyword evidence="2" id="KW-1185">Reference proteome</keyword>
<sequence length="101" mass="11477">MIQNIFIRKQSTVLHAKENKKSKKGPKAYINGKGWHLTSTEYIEAVEVAEQHKVDKEDTKADCAHARDKKKGARVALAAEWESIKAVHLVAIQQWRKDVLS</sequence>
<accession>A0AAD7EE41</accession>
<gene>
    <name evidence="1" type="ORF">DFH08DRAFT_820928</name>
</gene>